<comment type="caution">
    <text evidence="3">The sequence shown here is derived from an EMBL/GenBank/DDBJ whole genome shotgun (WGS) entry which is preliminary data.</text>
</comment>
<evidence type="ECO:0000313" key="4">
    <source>
        <dbReference type="Proteomes" id="UP000828390"/>
    </source>
</evidence>
<keyword evidence="4" id="KW-1185">Reference proteome</keyword>
<gene>
    <name evidence="2" type="ORF">DPMN_032654</name>
    <name evidence="3" type="ORF">DPMN_032658</name>
</gene>
<dbReference type="EMBL" id="JAIWYP010000002">
    <property type="protein sequence ID" value="KAH3869489.1"/>
    <property type="molecule type" value="Genomic_DNA"/>
</dbReference>
<evidence type="ECO:0008006" key="5">
    <source>
        <dbReference type="Google" id="ProtNLM"/>
    </source>
</evidence>
<accession>A0A9D4RIG5</accession>
<sequence>MLFRKLISCLFLSAAAIDCYHCASLQGDHQECEDVFARDITTEHLIARDCMTGYWKGSHCIKLKGKRSESLFLLRICTCSTGQVERFVPF</sequence>
<evidence type="ECO:0000313" key="3">
    <source>
        <dbReference type="EMBL" id="KAH3869489.1"/>
    </source>
</evidence>
<dbReference type="Proteomes" id="UP000828390">
    <property type="component" value="Unassembled WGS sequence"/>
</dbReference>
<protein>
    <recommendedName>
        <fullName evidence="5">Protein quiver</fullName>
    </recommendedName>
</protein>
<feature type="chain" id="PRO_5040097878" description="Protein quiver" evidence="1">
    <location>
        <begin position="17"/>
        <end position="90"/>
    </location>
</feature>
<name>A0A9D4RIG5_DREPO</name>
<evidence type="ECO:0000313" key="2">
    <source>
        <dbReference type="EMBL" id="KAH3869485.1"/>
    </source>
</evidence>
<reference evidence="3" key="1">
    <citation type="journal article" date="2019" name="bioRxiv">
        <title>The Genome of the Zebra Mussel, Dreissena polymorpha: A Resource for Invasive Species Research.</title>
        <authorList>
            <person name="McCartney M.A."/>
            <person name="Auch B."/>
            <person name="Kono T."/>
            <person name="Mallez S."/>
            <person name="Zhang Y."/>
            <person name="Obille A."/>
            <person name="Becker A."/>
            <person name="Abrahante J.E."/>
            <person name="Garbe J."/>
            <person name="Badalamenti J.P."/>
            <person name="Herman A."/>
            <person name="Mangelson H."/>
            <person name="Liachko I."/>
            <person name="Sullivan S."/>
            <person name="Sone E.D."/>
            <person name="Koren S."/>
            <person name="Silverstein K.A.T."/>
            <person name="Beckman K.B."/>
            <person name="Gohl D.M."/>
        </authorList>
    </citation>
    <scope>NUCLEOTIDE SEQUENCE</scope>
    <source>
        <strain evidence="3">Duluth1</strain>
        <tissue evidence="3">Whole animal</tissue>
    </source>
</reference>
<keyword evidence="1" id="KW-0732">Signal</keyword>
<feature type="signal peptide" evidence="1">
    <location>
        <begin position="1"/>
        <end position="16"/>
    </location>
</feature>
<evidence type="ECO:0000256" key="1">
    <source>
        <dbReference type="SAM" id="SignalP"/>
    </source>
</evidence>
<dbReference type="EMBL" id="JAIWYP010000002">
    <property type="protein sequence ID" value="KAH3869485.1"/>
    <property type="molecule type" value="Genomic_DNA"/>
</dbReference>
<reference evidence="3" key="2">
    <citation type="submission" date="2020-11" db="EMBL/GenBank/DDBJ databases">
        <authorList>
            <person name="McCartney M.A."/>
            <person name="Auch B."/>
            <person name="Kono T."/>
            <person name="Mallez S."/>
            <person name="Becker A."/>
            <person name="Gohl D.M."/>
            <person name="Silverstein K.A.T."/>
            <person name="Koren S."/>
            <person name="Bechman K.B."/>
            <person name="Herman A."/>
            <person name="Abrahante J.E."/>
            <person name="Garbe J."/>
        </authorList>
    </citation>
    <scope>NUCLEOTIDE SEQUENCE</scope>
    <source>
        <strain evidence="3">Duluth1</strain>
        <tissue evidence="3">Whole animal</tissue>
    </source>
</reference>
<organism evidence="3 4">
    <name type="scientific">Dreissena polymorpha</name>
    <name type="common">Zebra mussel</name>
    <name type="synonym">Mytilus polymorpha</name>
    <dbReference type="NCBI Taxonomy" id="45954"/>
    <lineage>
        <taxon>Eukaryota</taxon>
        <taxon>Metazoa</taxon>
        <taxon>Spiralia</taxon>
        <taxon>Lophotrochozoa</taxon>
        <taxon>Mollusca</taxon>
        <taxon>Bivalvia</taxon>
        <taxon>Autobranchia</taxon>
        <taxon>Heteroconchia</taxon>
        <taxon>Euheterodonta</taxon>
        <taxon>Imparidentia</taxon>
        <taxon>Neoheterodontei</taxon>
        <taxon>Myida</taxon>
        <taxon>Dreissenoidea</taxon>
        <taxon>Dreissenidae</taxon>
        <taxon>Dreissena</taxon>
    </lineage>
</organism>
<proteinExistence type="predicted"/>
<dbReference type="AlphaFoldDB" id="A0A9D4RIG5"/>